<proteinExistence type="predicted"/>
<dbReference type="Proteomes" id="UP001529510">
    <property type="component" value="Unassembled WGS sequence"/>
</dbReference>
<protein>
    <submittedName>
        <fullName evidence="2">Uncharacterized protein</fullName>
    </submittedName>
</protein>
<keyword evidence="3" id="KW-1185">Reference proteome</keyword>
<comment type="caution">
    <text evidence="2">The sequence shown here is derived from an EMBL/GenBank/DDBJ whole genome shotgun (WGS) entry which is preliminary data.</text>
</comment>
<name>A0ABD0QA02_CIRMR</name>
<evidence type="ECO:0000313" key="3">
    <source>
        <dbReference type="Proteomes" id="UP001529510"/>
    </source>
</evidence>
<evidence type="ECO:0000313" key="2">
    <source>
        <dbReference type="EMBL" id="KAL0181756.1"/>
    </source>
</evidence>
<sequence>FCLVPLPCLFVTFGLLSWFLTFCLFTGLRSRLALDITVCLEMDPACLTMLCLIKLTIGSIHASHESRYRILRLPQIQRLSEHRSTMDPASRLFRLRQGNQPFEDYVTDFCEQCSLVTFNDVALKDIFCHGLNKPIRSYLPGGKIHWSLEQYIDYALRLNGSPFTVGIADEEPCNPTVPIKSENFHTPTFMSGVVHVVPNTPEPHCKMAAIPQSTHKMAAISKPAHVMSTKPETSHAKPAKPKSAHAMPAAPGPVLITSAKPQPALVTAALPESAPVMAALPEPVHKILLALNSSYVNYVPICSLFLPWD</sequence>
<feature type="region of interest" description="Disordered" evidence="1">
    <location>
        <begin position="230"/>
        <end position="252"/>
    </location>
</feature>
<dbReference type="AlphaFoldDB" id="A0ABD0QA02"/>
<reference evidence="2 3" key="1">
    <citation type="submission" date="2024-05" db="EMBL/GenBank/DDBJ databases">
        <title>Genome sequencing and assembly of Indian major carp, Cirrhinus mrigala (Hamilton, 1822).</title>
        <authorList>
            <person name="Mohindra V."/>
            <person name="Chowdhury L.M."/>
            <person name="Lal K."/>
            <person name="Jena J.K."/>
        </authorList>
    </citation>
    <scope>NUCLEOTIDE SEQUENCE [LARGE SCALE GENOMIC DNA]</scope>
    <source>
        <strain evidence="2">CM1030</strain>
        <tissue evidence="2">Blood</tissue>
    </source>
</reference>
<gene>
    <name evidence="2" type="ORF">M9458_024162</name>
</gene>
<organism evidence="2 3">
    <name type="scientific">Cirrhinus mrigala</name>
    <name type="common">Mrigala</name>
    <dbReference type="NCBI Taxonomy" id="683832"/>
    <lineage>
        <taxon>Eukaryota</taxon>
        <taxon>Metazoa</taxon>
        <taxon>Chordata</taxon>
        <taxon>Craniata</taxon>
        <taxon>Vertebrata</taxon>
        <taxon>Euteleostomi</taxon>
        <taxon>Actinopterygii</taxon>
        <taxon>Neopterygii</taxon>
        <taxon>Teleostei</taxon>
        <taxon>Ostariophysi</taxon>
        <taxon>Cypriniformes</taxon>
        <taxon>Cyprinidae</taxon>
        <taxon>Labeoninae</taxon>
        <taxon>Labeonini</taxon>
        <taxon>Cirrhinus</taxon>
    </lineage>
</organism>
<dbReference type="EMBL" id="JAMKFB020000011">
    <property type="protein sequence ID" value="KAL0181756.1"/>
    <property type="molecule type" value="Genomic_DNA"/>
</dbReference>
<evidence type="ECO:0000256" key="1">
    <source>
        <dbReference type="SAM" id="MobiDB-lite"/>
    </source>
</evidence>
<accession>A0ABD0QA02</accession>
<feature type="non-terminal residue" evidence="2">
    <location>
        <position position="1"/>
    </location>
</feature>